<organism evidence="1 2">
    <name type="scientific">Tritrichomonas foetus</name>
    <dbReference type="NCBI Taxonomy" id="1144522"/>
    <lineage>
        <taxon>Eukaryota</taxon>
        <taxon>Metamonada</taxon>
        <taxon>Parabasalia</taxon>
        <taxon>Tritrichomonadida</taxon>
        <taxon>Tritrichomonadidae</taxon>
        <taxon>Tritrichomonas</taxon>
    </lineage>
</organism>
<dbReference type="VEuPathDB" id="TrichDB:TRFO_12660"/>
<name>A0A1J4L564_9EUKA</name>
<sequence length="223" mass="26034">MNCKHSDSSASLDYIASISSSTSRKELEEKLMCENNKRANELLTMINRLNSSQLEDDSLFDEIDSMIDDTELTNSQWKMITKMMVNQIRSQNGSCNSSPRVQSSIEQIEEFELRGHQIPQNKKHNLWEKPRPLVPFDVGMKILNGKLNESEIGEKTKKGILIIENDANKMAHKRMNENSEYKKLFREKEHWKYLAQTRLVELEKEINFRYELVFGETSKKTLL</sequence>
<proteinExistence type="predicted"/>
<dbReference type="AlphaFoldDB" id="A0A1J4L564"/>
<comment type="caution">
    <text evidence="1">The sequence shown here is derived from an EMBL/GenBank/DDBJ whole genome shotgun (WGS) entry which is preliminary data.</text>
</comment>
<protein>
    <submittedName>
        <fullName evidence="1">Uncharacterized protein</fullName>
    </submittedName>
</protein>
<evidence type="ECO:0000313" key="2">
    <source>
        <dbReference type="Proteomes" id="UP000179807"/>
    </source>
</evidence>
<evidence type="ECO:0000313" key="1">
    <source>
        <dbReference type="EMBL" id="OHT17132.1"/>
    </source>
</evidence>
<reference evidence="1" key="1">
    <citation type="submission" date="2016-10" db="EMBL/GenBank/DDBJ databases">
        <authorList>
            <person name="Benchimol M."/>
            <person name="Almeida L.G."/>
            <person name="Vasconcelos A.T."/>
            <person name="Perreira-Neves A."/>
            <person name="Rosa I.A."/>
            <person name="Tasca T."/>
            <person name="Bogo M.R."/>
            <person name="de Souza W."/>
        </authorList>
    </citation>
    <scope>NUCLEOTIDE SEQUENCE [LARGE SCALE GENOMIC DNA]</scope>
    <source>
        <strain evidence="1">K</strain>
    </source>
</reference>
<accession>A0A1J4L564</accession>
<dbReference type="Proteomes" id="UP000179807">
    <property type="component" value="Unassembled WGS sequence"/>
</dbReference>
<dbReference type="EMBL" id="MLAK01000035">
    <property type="protein sequence ID" value="OHT17132.1"/>
    <property type="molecule type" value="Genomic_DNA"/>
</dbReference>
<dbReference type="GeneID" id="94831470"/>
<dbReference type="RefSeq" id="XP_068370268.1">
    <property type="nucleotide sequence ID" value="XM_068496766.1"/>
</dbReference>
<keyword evidence="2" id="KW-1185">Reference proteome</keyword>
<gene>
    <name evidence="1" type="ORF">TRFO_12660</name>
</gene>